<dbReference type="Gene3D" id="2.10.110.10">
    <property type="entry name" value="Cysteine Rich Protein"/>
    <property type="match status" value="3"/>
</dbReference>
<reference evidence="4" key="2">
    <citation type="submission" date="2025-08" db="UniProtKB">
        <authorList>
            <consortium name="Ensembl"/>
        </authorList>
    </citation>
    <scope>IDENTIFICATION</scope>
</reference>
<dbReference type="GO" id="GO:0001725">
    <property type="term" value="C:stress fiber"/>
    <property type="evidence" value="ECO:0007669"/>
    <property type="project" value="TreeGrafter"/>
</dbReference>
<dbReference type="GO" id="GO:0030018">
    <property type="term" value="C:Z disc"/>
    <property type="evidence" value="ECO:0007669"/>
    <property type="project" value="TreeGrafter"/>
</dbReference>
<dbReference type="Ensembl" id="ENSCMUT00000034869.1">
    <property type="protein sequence ID" value="ENSCMUP00000031039.1"/>
    <property type="gene ID" value="ENSCMUG00000018344.1"/>
</dbReference>
<evidence type="ECO:0000256" key="1">
    <source>
        <dbReference type="ARBA" id="ARBA00022723"/>
    </source>
</evidence>
<evidence type="ECO:0000313" key="5">
    <source>
        <dbReference type="Proteomes" id="UP000694553"/>
    </source>
</evidence>
<dbReference type="CDD" id="cd09339">
    <property type="entry name" value="LIM4_Paxillin_like"/>
    <property type="match status" value="1"/>
</dbReference>
<dbReference type="PANTHER" id="PTHR24214">
    <property type="entry name" value="PDZ AND LIM DOMAIN PROTEIN ZASP"/>
    <property type="match status" value="1"/>
</dbReference>
<protein>
    <submittedName>
        <fullName evidence="4">Uncharacterized protein</fullName>
    </submittedName>
</protein>
<dbReference type="GO" id="GO:0051371">
    <property type="term" value="F:muscle alpha-actinin binding"/>
    <property type="evidence" value="ECO:0007669"/>
    <property type="project" value="TreeGrafter"/>
</dbReference>
<dbReference type="AlphaFoldDB" id="A0A8U7MEJ6"/>
<dbReference type="GO" id="GO:0030036">
    <property type="term" value="P:actin cytoskeleton organization"/>
    <property type="evidence" value="ECO:0007669"/>
    <property type="project" value="TreeGrafter"/>
</dbReference>
<dbReference type="Proteomes" id="UP000694553">
    <property type="component" value="Unassembled WGS sequence"/>
</dbReference>
<dbReference type="GO" id="GO:0061061">
    <property type="term" value="P:muscle structure development"/>
    <property type="evidence" value="ECO:0007669"/>
    <property type="project" value="TreeGrafter"/>
</dbReference>
<dbReference type="Pfam" id="PF00412">
    <property type="entry name" value="LIM"/>
    <property type="match status" value="3"/>
</dbReference>
<dbReference type="InterPro" id="IPR050604">
    <property type="entry name" value="PDZ-LIM_domain"/>
</dbReference>
<dbReference type="GO" id="GO:0007507">
    <property type="term" value="P:heart development"/>
    <property type="evidence" value="ECO:0007669"/>
    <property type="project" value="TreeGrafter"/>
</dbReference>
<sequence length="395" mass="42428">RLGADALLAELEQSSCLASKDRVPQGSSSCQDAQVTWDRLYPAVFRAVACGKGLCWQGWRGLSPGLGVDTTAPPLSAMSSTPVPVPKPLLPSPPPTEAARQLDELLADLGHTQSKVSLSPGPAGVPAESLLDDMLGSLTRDLQELGITAAPAGLCAACRKPIAGKVILTALEQTWHPEHFFCAHCGKVFGEEGMSQGTGVGVLPPSQVSPALVLTASSDSSPQSPPCLLSWAPLCPRPAAPSRSRPQAGAHPNLLPTGFLEHNRKPYCHQDFLALFAPKCQGCERPVTDNYLSALEGVWHTECFVCTECLTGFTGGSFFELEGRPYCELHFHQRQGTICHGCSRPVTGRCITAAGRRYHPEHFVCTYCLGRLHKGTFRECGDKMYCQPCHDKLFV</sequence>
<proteinExistence type="predicted"/>
<dbReference type="GO" id="GO:0003779">
    <property type="term" value="F:actin binding"/>
    <property type="evidence" value="ECO:0007669"/>
    <property type="project" value="TreeGrafter"/>
</dbReference>
<dbReference type="OMA" id="SACFDKL"/>
<dbReference type="PROSITE" id="PS00478">
    <property type="entry name" value="LIM_DOMAIN_1"/>
    <property type="match status" value="2"/>
</dbReference>
<name>A0A8U7MEJ6_CORMO</name>
<accession>A0A8U7MEJ6</accession>
<reference evidence="5" key="1">
    <citation type="submission" date="2019-10" db="EMBL/GenBank/DDBJ databases">
        <title>Corvus moneduloides (New Caledonian crow) genome, bCorMon1, primary haplotype.</title>
        <authorList>
            <person name="Rutz C."/>
            <person name="Fungtammasan C."/>
            <person name="Mountcastle J."/>
            <person name="Formenti G."/>
            <person name="Chow W."/>
            <person name="Howe K."/>
            <person name="Steele M.P."/>
            <person name="Fernandes J."/>
            <person name="Gilbert M.T.P."/>
            <person name="Fedrigo O."/>
            <person name="Jarvis E.D."/>
            <person name="Gemmell N."/>
        </authorList>
    </citation>
    <scope>NUCLEOTIDE SEQUENCE [LARGE SCALE GENOMIC DNA]</scope>
</reference>
<organism evidence="4 5">
    <name type="scientific">Corvus moneduloides</name>
    <name type="common">New Caledonian crow</name>
    <dbReference type="NCBI Taxonomy" id="1196302"/>
    <lineage>
        <taxon>Eukaryota</taxon>
        <taxon>Metazoa</taxon>
        <taxon>Chordata</taxon>
        <taxon>Craniata</taxon>
        <taxon>Vertebrata</taxon>
        <taxon>Euteleostomi</taxon>
        <taxon>Archelosauria</taxon>
        <taxon>Archosauria</taxon>
        <taxon>Dinosauria</taxon>
        <taxon>Saurischia</taxon>
        <taxon>Theropoda</taxon>
        <taxon>Coelurosauria</taxon>
        <taxon>Aves</taxon>
        <taxon>Neognathae</taxon>
        <taxon>Neoaves</taxon>
        <taxon>Telluraves</taxon>
        <taxon>Australaves</taxon>
        <taxon>Passeriformes</taxon>
        <taxon>Corvoidea</taxon>
        <taxon>Corvidae</taxon>
        <taxon>Corvus</taxon>
    </lineage>
</organism>
<reference evidence="4" key="3">
    <citation type="submission" date="2025-09" db="UniProtKB">
        <authorList>
            <consortium name="Ensembl"/>
        </authorList>
    </citation>
    <scope>IDENTIFICATION</scope>
</reference>
<dbReference type="PANTHER" id="PTHR24214:SF62">
    <property type="entry name" value="LEUPAXIN"/>
    <property type="match status" value="1"/>
</dbReference>
<keyword evidence="5" id="KW-1185">Reference proteome</keyword>
<dbReference type="SUPFAM" id="SSF57716">
    <property type="entry name" value="Glucocorticoid receptor-like (DNA-binding domain)"/>
    <property type="match status" value="3"/>
</dbReference>
<evidence type="ECO:0000313" key="4">
    <source>
        <dbReference type="Ensembl" id="ENSCMUP00000031039.1"/>
    </source>
</evidence>
<dbReference type="InterPro" id="IPR001781">
    <property type="entry name" value="Znf_LIM"/>
</dbReference>
<evidence type="ECO:0000256" key="2">
    <source>
        <dbReference type="ARBA" id="ARBA00022833"/>
    </source>
</evidence>
<dbReference type="GO" id="GO:0005912">
    <property type="term" value="C:adherens junction"/>
    <property type="evidence" value="ECO:0007669"/>
    <property type="project" value="TreeGrafter"/>
</dbReference>
<dbReference type="FunFam" id="2.10.110.10:FF:000012">
    <property type="entry name" value="Paxillin isoform 1"/>
    <property type="match status" value="1"/>
</dbReference>
<dbReference type="FunFam" id="2.10.110.10:FF:000009">
    <property type="entry name" value="Paxillin isoform 1"/>
    <property type="match status" value="1"/>
</dbReference>
<dbReference type="GO" id="GO:0031941">
    <property type="term" value="C:filamentous actin"/>
    <property type="evidence" value="ECO:0007669"/>
    <property type="project" value="TreeGrafter"/>
</dbReference>
<evidence type="ECO:0000256" key="3">
    <source>
        <dbReference type="ARBA" id="ARBA00023038"/>
    </source>
</evidence>
<keyword evidence="3" id="KW-0440">LIM domain</keyword>
<dbReference type="SMART" id="SM00132">
    <property type="entry name" value="LIM"/>
    <property type="match status" value="3"/>
</dbReference>
<dbReference type="GO" id="GO:0046872">
    <property type="term" value="F:metal ion binding"/>
    <property type="evidence" value="ECO:0007669"/>
    <property type="project" value="UniProtKB-KW"/>
</dbReference>
<dbReference type="PROSITE" id="PS50023">
    <property type="entry name" value="LIM_DOMAIN_2"/>
    <property type="match status" value="3"/>
</dbReference>
<keyword evidence="1" id="KW-0479">Metal-binding</keyword>
<keyword evidence="2" id="KW-0862">Zinc</keyword>